<feature type="region of interest" description="Disordered" evidence="2">
    <location>
        <begin position="172"/>
        <end position="251"/>
    </location>
</feature>
<protein>
    <recommendedName>
        <fullName evidence="5">MIT domain-containing protein</fullName>
    </recommendedName>
</protein>
<evidence type="ECO:0000256" key="2">
    <source>
        <dbReference type="SAM" id="MobiDB-lite"/>
    </source>
</evidence>
<keyword evidence="4" id="KW-1185">Reference proteome</keyword>
<feature type="compositionally biased region" description="Acidic residues" evidence="2">
    <location>
        <begin position="437"/>
        <end position="449"/>
    </location>
</feature>
<name>A0A2H3J7X1_WOLCO</name>
<feature type="region of interest" description="Disordered" evidence="2">
    <location>
        <begin position="80"/>
        <end position="125"/>
    </location>
</feature>
<evidence type="ECO:0000256" key="1">
    <source>
        <dbReference type="SAM" id="Coils"/>
    </source>
</evidence>
<dbReference type="Gene3D" id="1.20.58.80">
    <property type="entry name" value="Phosphotransferase system, lactose/cellobiose-type IIA subunit"/>
    <property type="match status" value="1"/>
</dbReference>
<feature type="compositionally biased region" description="Polar residues" evidence="2">
    <location>
        <begin position="234"/>
        <end position="248"/>
    </location>
</feature>
<accession>A0A2H3J7X1</accession>
<feature type="compositionally biased region" description="Pro residues" evidence="2">
    <location>
        <begin position="105"/>
        <end position="117"/>
    </location>
</feature>
<dbReference type="SUPFAM" id="SSF140361">
    <property type="entry name" value="MIT domain-like"/>
    <property type="match status" value="1"/>
</dbReference>
<evidence type="ECO:0000313" key="4">
    <source>
        <dbReference type="Proteomes" id="UP000218811"/>
    </source>
</evidence>
<feature type="coiled-coil region" evidence="1">
    <location>
        <begin position="282"/>
        <end position="316"/>
    </location>
</feature>
<dbReference type="EMBL" id="KB467942">
    <property type="protein sequence ID" value="PCH38330.1"/>
    <property type="molecule type" value="Genomic_DNA"/>
</dbReference>
<reference evidence="3 4" key="1">
    <citation type="journal article" date="2012" name="Science">
        <title>The Paleozoic origin of enzymatic lignin decomposition reconstructed from 31 fungal genomes.</title>
        <authorList>
            <person name="Floudas D."/>
            <person name="Binder M."/>
            <person name="Riley R."/>
            <person name="Barry K."/>
            <person name="Blanchette R.A."/>
            <person name="Henrissat B."/>
            <person name="Martinez A.T."/>
            <person name="Otillar R."/>
            <person name="Spatafora J.W."/>
            <person name="Yadav J.S."/>
            <person name="Aerts A."/>
            <person name="Benoit I."/>
            <person name="Boyd A."/>
            <person name="Carlson A."/>
            <person name="Copeland A."/>
            <person name="Coutinho P.M."/>
            <person name="de Vries R.P."/>
            <person name="Ferreira P."/>
            <person name="Findley K."/>
            <person name="Foster B."/>
            <person name="Gaskell J."/>
            <person name="Glotzer D."/>
            <person name="Gorecki P."/>
            <person name="Heitman J."/>
            <person name="Hesse C."/>
            <person name="Hori C."/>
            <person name="Igarashi K."/>
            <person name="Jurgens J.A."/>
            <person name="Kallen N."/>
            <person name="Kersten P."/>
            <person name="Kohler A."/>
            <person name="Kuees U."/>
            <person name="Kumar T.K.A."/>
            <person name="Kuo A."/>
            <person name="LaButti K."/>
            <person name="Larrondo L.F."/>
            <person name="Lindquist E."/>
            <person name="Ling A."/>
            <person name="Lombard V."/>
            <person name="Lucas S."/>
            <person name="Lundell T."/>
            <person name="Martin R."/>
            <person name="McLaughlin D.J."/>
            <person name="Morgenstern I."/>
            <person name="Morin E."/>
            <person name="Murat C."/>
            <person name="Nagy L.G."/>
            <person name="Nolan M."/>
            <person name="Ohm R.A."/>
            <person name="Patyshakuliyeva A."/>
            <person name="Rokas A."/>
            <person name="Ruiz-Duenas F.J."/>
            <person name="Sabat G."/>
            <person name="Salamov A."/>
            <person name="Samejima M."/>
            <person name="Schmutz J."/>
            <person name="Slot J.C."/>
            <person name="St John F."/>
            <person name="Stenlid J."/>
            <person name="Sun H."/>
            <person name="Sun S."/>
            <person name="Syed K."/>
            <person name="Tsang A."/>
            <person name="Wiebenga A."/>
            <person name="Young D."/>
            <person name="Pisabarro A."/>
            <person name="Eastwood D.C."/>
            <person name="Martin F."/>
            <person name="Cullen D."/>
            <person name="Grigoriev I.V."/>
            <person name="Hibbett D.S."/>
        </authorList>
    </citation>
    <scope>NUCLEOTIDE SEQUENCE [LARGE SCALE GENOMIC DNA]</scope>
    <source>
        <strain evidence="3 4">MD-104</strain>
    </source>
</reference>
<dbReference type="Proteomes" id="UP000218811">
    <property type="component" value="Unassembled WGS sequence"/>
</dbReference>
<dbReference type="AlphaFoldDB" id="A0A2H3J7X1"/>
<dbReference type="PANTHER" id="PTHR40130:SF1">
    <property type="entry name" value="SPINDLE POLE BODY-ASSOCIATED PROTEIN CUT12 DOMAIN-CONTAINING PROTEIN"/>
    <property type="match status" value="1"/>
</dbReference>
<feature type="region of interest" description="Disordered" evidence="2">
    <location>
        <begin position="421"/>
        <end position="457"/>
    </location>
</feature>
<dbReference type="STRING" id="742152.A0A2H3J7X1"/>
<organism evidence="3 4">
    <name type="scientific">Wolfiporia cocos (strain MD-104)</name>
    <name type="common">Brown rot fungus</name>
    <dbReference type="NCBI Taxonomy" id="742152"/>
    <lineage>
        <taxon>Eukaryota</taxon>
        <taxon>Fungi</taxon>
        <taxon>Dikarya</taxon>
        <taxon>Basidiomycota</taxon>
        <taxon>Agaricomycotina</taxon>
        <taxon>Agaricomycetes</taxon>
        <taxon>Polyporales</taxon>
        <taxon>Phaeolaceae</taxon>
        <taxon>Wolfiporia</taxon>
    </lineage>
</organism>
<dbReference type="OrthoDB" id="3197614at2759"/>
<evidence type="ECO:0000313" key="3">
    <source>
        <dbReference type="EMBL" id="PCH38330.1"/>
    </source>
</evidence>
<sequence>MSSGGSTPLNTAHQHAANADDYIAQGLLIPAADEHLKAAEAFRTCVEAATDENTKRTLRMLYNDHAKAGKELQRRIAKLREENKDPSLPQKPTSPVSNHAASVPPVVPAPVPSPPPHPHNRMTSSQTVDESFMVLGQRSETTDPFNQFWKITEGMLDYLSQPVAFATAPLAPSSLSSNAQRRDPSSSSDTDFEDPISRGLSRGIGMVRAARSRMLTRADSTATGTDGEGGRVAGSNTFPPRPQFSFSPDSHDDWFEEVRADDDDDLADSFCLVSSKNNPSPLATLQNDNDALKAELEETRRQLASVEGMLKMRQEQDQQLRDSILLARKEAHRAMLSSTVASRQCPPTGELTALDINIPSIGTAPSPLNPGRDREPQLIRRVRELEEELRVVRVENEKQKVMIVRFRERWEKLKESAKRKKEAKAAAEATNIVGERIDEEPEAEEEAERDDARRMGL</sequence>
<feature type="compositionally biased region" description="Low complexity" evidence="2">
    <location>
        <begin position="95"/>
        <end position="104"/>
    </location>
</feature>
<proteinExistence type="predicted"/>
<gene>
    <name evidence="3" type="ORF">WOLCODRAFT_136176</name>
</gene>
<dbReference type="PANTHER" id="PTHR40130">
    <property type="entry name" value="EXPRESSED PROTEIN"/>
    <property type="match status" value="1"/>
</dbReference>
<dbReference type="OMA" id="RMLYNEH"/>
<evidence type="ECO:0008006" key="5">
    <source>
        <dbReference type="Google" id="ProtNLM"/>
    </source>
</evidence>
<keyword evidence="1" id="KW-0175">Coiled coil</keyword>